<keyword evidence="3" id="KW-0805">Transcription regulation</keyword>
<dbReference type="SUPFAM" id="SSF52172">
    <property type="entry name" value="CheY-like"/>
    <property type="match status" value="1"/>
</dbReference>
<dbReference type="InterPro" id="IPR011006">
    <property type="entry name" value="CheY-like_superfamily"/>
</dbReference>
<dbReference type="Gene3D" id="3.40.50.2300">
    <property type="match status" value="1"/>
</dbReference>
<feature type="domain" description="Response regulatory" evidence="8">
    <location>
        <begin position="3"/>
        <end position="116"/>
    </location>
</feature>
<dbReference type="PANTHER" id="PTHR48111">
    <property type="entry name" value="REGULATOR OF RPOS"/>
    <property type="match status" value="1"/>
</dbReference>
<dbReference type="GO" id="GO:0000156">
    <property type="term" value="F:phosphorelay response regulator activity"/>
    <property type="evidence" value="ECO:0007669"/>
    <property type="project" value="TreeGrafter"/>
</dbReference>
<feature type="modified residue" description="4-aspartylphosphate" evidence="6">
    <location>
        <position position="52"/>
    </location>
</feature>
<keyword evidence="4 7" id="KW-0238">DNA-binding</keyword>
<evidence type="ECO:0000256" key="5">
    <source>
        <dbReference type="ARBA" id="ARBA00023163"/>
    </source>
</evidence>
<evidence type="ECO:0000313" key="10">
    <source>
        <dbReference type="EMBL" id="PNR94983.1"/>
    </source>
</evidence>
<dbReference type="InterPro" id="IPR036388">
    <property type="entry name" value="WH-like_DNA-bd_sf"/>
</dbReference>
<protein>
    <submittedName>
        <fullName evidence="10">Response regulator ArlR</fullName>
    </submittedName>
</protein>
<dbReference type="InterPro" id="IPR039420">
    <property type="entry name" value="WalR-like"/>
</dbReference>
<accession>A0A2K1NWR5</accession>
<keyword evidence="2" id="KW-0902">Two-component regulatory system</keyword>
<evidence type="ECO:0000313" key="11">
    <source>
        <dbReference type="Proteomes" id="UP000236434"/>
    </source>
</evidence>
<evidence type="ECO:0000259" key="8">
    <source>
        <dbReference type="PROSITE" id="PS50110"/>
    </source>
</evidence>
<feature type="DNA-binding region" description="OmpR/PhoB-type" evidence="7">
    <location>
        <begin position="123"/>
        <end position="219"/>
    </location>
</feature>
<comment type="caution">
    <text evidence="10">The sequence shown here is derived from an EMBL/GenBank/DDBJ whole genome shotgun (WGS) entry which is preliminary data.</text>
</comment>
<dbReference type="InterPro" id="IPR001867">
    <property type="entry name" value="OmpR/PhoB-type_DNA-bd"/>
</dbReference>
<dbReference type="RefSeq" id="WP_012207951.1">
    <property type="nucleotide sequence ID" value="NZ_AZRL01000022.1"/>
</dbReference>
<dbReference type="GO" id="GO:0032993">
    <property type="term" value="C:protein-DNA complex"/>
    <property type="evidence" value="ECO:0007669"/>
    <property type="project" value="TreeGrafter"/>
</dbReference>
<dbReference type="PANTHER" id="PTHR48111:SF22">
    <property type="entry name" value="REGULATOR OF RPOS"/>
    <property type="match status" value="1"/>
</dbReference>
<dbReference type="SMART" id="SM00448">
    <property type="entry name" value="REC"/>
    <property type="match status" value="1"/>
</dbReference>
<dbReference type="GO" id="GO:0000976">
    <property type="term" value="F:transcription cis-regulatory region binding"/>
    <property type="evidence" value="ECO:0007669"/>
    <property type="project" value="TreeGrafter"/>
</dbReference>
<proteinExistence type="predicted"/>
<dbReference type="FunFam" id="3.40.50.2300:FF:000001">
    <property type="entry name" value="DNA-binding response regulator PhoB"/>
    <property type="match status" value="1"/>
</dbReference>
<dbReference type="InterPro" id="IPR001789">
    <property type="entry name" value="Sig_transdc_resp-reg_receiver"/>
</dbReference>
<evidence type="ECO:0000256" key="6">
    <source>
        <dbReference type="PROSITE-ProRule" id="PRU00169"/>
    </source>
</evidence>
<dbReference type="Pfam" id="PF00486">
    <property type="entry name" value="Trans_reg_C"/>
    <property type="match status" value="1"/>
</dbReference>
<name>A0A2K1NWR5_9BACT</name>
<sequence>MFRILVVEDDKAISRLLELELTHVGYNVKIAKDGDEALKFYENFKPDIILLDIMLPIRDGFEVAEAIRDYDSDIGIIMITAKGELESKVKGLKNADDYVVKPFEIEEILARIEALLKRMGKTKELIKVGDIEIYPQNMEVLVNKKNVHLSLTEFNILKLLAINKNIVVSKEKILEEIWGYYDEENNNLVEVYINYLRKKLKDSTQNIETVRGVGYVIREKESKT</sequence>
<dbReference type="Pfam" id="PF00072">
    <property type="entry name" value="Response_reg"/>
    <property type="match status" value="1"/>
</dbReference>
<dbReference type="CDD" id="cd17574">
    <property type="entry name" value="REC_OmpR"/>
    <property type="match status" value="1"/>
</dbReference>
<dbReference type="AlphaFoldDB" id="A0A2K1NWR5"/>
<dbReference type="GO" id="GO:0006355">
    <property type="term" value="P:regulation of DNA-templated transcription"/>
    <property type="evidence" value="ECO:0007669"/>
    <property type="project" value="InterPro"/>
</dbReference>
<dbReference type="EMBL" id="AZRL01000022">
    <property type="protein sequence ID" value="PNR94983.1"/>
    <property type="molecule type" value="Genomic_DNA"/>
</dbReference>
<dbReference type="PROSITE" id="PS51755">
    <property type="entry name" value="OMPR_PHOB"/>
    <property type="match status" value="1"/>
</dbReference>
<reference evidence="10 11" key="1">
    <citation type="submission" date="2013-12" db="EMBL/GenBank/DDBJ databases">
        <title>Comparative genomics of Petrotoga isolates.</title>
        <authorList>
            <person name="Nesbo C.L."/>
            <person name="Charchuk R."/>
            <person name="Chow K."/>
        </authorList>
    </citation>
    <scope>NUCLEOTIDE SEQUENCE [LARGE SCALE GENOMIC DNA]</scope>
    <source>
        <strain evidence="10 11">DSM 13574</strain>
    </source>
</reference>
<evidence type="ECO:0000256" key="4">
    <source>
        <dbReference type="ARBA" id="ARBA00023125"/>
    </source>
</evidence>
<dbReference type="Gene3D" id="1.10.10.10">
    <property type="entry name" value="Winged helix-like DNA-binding domain superfamily/Winged helix DNA-binding domain"/>
    <property type="match status" value="1"/>
</dbReference>
<dbReference type="SMART" id="SM00862">
    <property type="entry name" value="Trans_reg_C"/>
    <property type="match status" value="1"/>
</dbReference>
<dbReference type="Gene3D" id="6.10.250.690">
    <property type="match status" value="1"/>
</dbReference>
<evidence type="ECO:0000256" key="2">
    <source>
        <dbReference type="ARBA" id="ARBA00023012"/>
    </source>
</evidence>
<evidence type="ECO:0000256" key="1">
    <source>
        <dbReference type="ARBA" id="ARBA00022553"/>
    </source>
</evidence>
<dbReference type="Proteomes" id="UP000236434">
    <property type="component" value="Unassembled WGS sequence"/>
</dbReference>
<evidence type="ECO:0000259" key="9">
    <source>
        <dbReference type="PROSITE" id="PS51755"/>
    </source>
</evidence>
<organism evidence="10 11">
    <name type="scientific">Petrotoga olearia DSM 13574</name>
    <dbReference type="NCBI Taxonomy" id="1122955"/>
    <lineage>
        <taxon>Bacteria</taxon>
        <taxon>Thermotogati</taxon>
        <taxon>Thermotogota</taxon>
        <taxon>Thermotogae</taxon>
        <taxon>Petrotogales</taxon>
        <taxon>Petrotogaceae</taxon>
        <taxon>Petrotoga</taxon>
    </lineage>
</organism>
<feature type="domain" description="OmpR/PhoB-type" evidence="9">
    <location>
        <begin position="123"/>
        <end position="219"/>
    </location>
</feature>
<keyword evidence="5" id="KW-0804">Transcription</keyword>
<dbReference type="CDD" id="cd00383">
    <property type="entry name" value="trans_reg_C"/>
    <property type="match status" value="1"/>
</dbReference>
<dbReference type="PROSITE" id="PS50110">
    <property type="entry name" value="RESPONSE_REGULATORY"/>
    <property type="match status" value="1"/>
</dbReference>
<dbReference type="OrthoDB" id="48397at2"/>
<keyword evidence="1 6" id="KW-0597">Phosphoprotein</keyword>
<gene>
    <name evidence="10" type="ORF">X929_08905</name>
</gene>
<evidence type="ECO:0000256" key="7">
    <source>
        <dbReference type="PROSITE-ProRule" id="PRU01091"/>
    </source>
</evidence>
<dbReference type="GO" id="GO:0005829">
    <property type="term" value="C:cytosol"/>
    <property type="evidence" value="ECO:0007669"/>
    <property type="project" value="TreeGrafter"/>
</dbReference>
<evidence type="ECO:0000256" key="3">
    <source>
        <dbReference type="ARBA" id="ARBA00023015"/>
    </source>
</evidence>